<sequence>MIRSILEDERDAVYLACDRWTE</sequence>
<dbReference type="PROSITE" id="PS50095">
    <property type="entry name" value="PLAT"/>
    <property type="match status" value="1"/>
</dbReference>
<dbReference type="InterPro" id="IPR001024">
    <property type="entry name" value="PLAT/LH2_dom"/>
</dbReference>
<feature type="domain" description="PLAT" evidence="2">
    <location>
        <begin position="1"/>
        <end position="22"/>
    </location>
</feature>
<proteinExistence type="predicted"/>
<dbReference type="EMBL" id="GBRH01256072">
    <property type="protein sequence ID" value="JAD41823.1"/>
    <property type="molecule type" value="Transcribed_RNA"/>
</dbReference>
<dbReference type="AlphaFoldDB" id="A0A0A8ZVS9"/>
<reference evidence="3" key="1">
    <citation type="submission" date="2014-09" db="EMBL/GenBank/DDBJ databases">
        <authorList>
            <person name="Magalhaes I.L.F."/>
            <person name="Oliveira U."/>
            <person name="Santos F.R."/>
            <person name="Vidigal T.H.D.A."/>
            <person name="Brescovit A.D."/>
            <person name="Santos A.J."/>
        </authorList>
    </citation>
    <scope>NUCLEOTIDE SEQUENCE</scope>
    <source>
        <tissue evidence="3">Shoot tissue taken approximately 20 cm above the soil surface</tissue>
    </source>
</reference>
<comment type="caution">
    <text evidence="1">Lacks conserved residue(s) required for the propagation of feature annotation.</text>
</comment>
<accession>A0A0A8ZVS9</accession>
<name>A0A0A8ZVS9_ARUDO</name>
<evidence type="ECO:0000256" key="1">
    <source>
        <dbReference type="PROSITE-ProRule" id="PRU00152"/>
    </source>
</evidence>
<evidence type="ECO:0000259" key="2">
    <source>
        <dbReference type="PROSITE" id="PS50095"/>
    </source>
</evidence>
<protein>
    <recommendedName>
        <fullName evidence="2">PLAT domain-containing protein</fullName>
    </recommendedName>
</protein>
<evidence type="ECO:0000313" key="3">
    <source>
        <dbReference type="EMBL" id="JAD41823.1"/>
    </source>
</evidence>
<reference evidence="3" key="2">
    <citation type="journal article" date="2015" name="Data Brief">
        <title>Shoot transcriptome of the giant reed, Arundo donax.</title>
        <authorList>
            <person name="Barrero R.A."/>
            <person name="Guerrero F.D."/>
            <person name="Moolhuijzen P."/>
            <person name="Goolsby J.A."/>
            <person name="Tidwell J."/>
            <person name="Bellgard S.E."/>
            <person name="Bellgard M.I."/>
        </authorList>
    </citation>
    <scope>NUCLEOTIDE SEQUENCE</scope>
    <source>
        <tissue evidence="3">Shoot tissue taken approximately 20 cm above the soil surface</tissue>
    </source>
</reference>
<organism evidence="3">
    <name type="scientific">Arundo donax</name>
    <name type="common">Giant reed</name>
    <name type="synonym">Donax arundinaceus</name>
    <dbReference type="NCBI Taxonomy" id="35708"/>
    <lineage>
        <taxon>Eukaryota</taxon>
        <taxon>Viridiplantae</taxon>
        <taxon>Streptophyta</taxon>
        <taxon>Embryophyta</taxon>
        <taxon>Tracheophyta</taxon>
        <taxon>Spermatophyta</taxon>
        <taxon>Magnoliopsida</taxon>
        <taxon>Liliopsida</taxon>
        <taxon>Poales</taxon>
        <taxon>Poaceae</taxon>
        <taxon>PACMAD clade</taxon>
        <taxon>Arundinoideae</taxon>
        <taxon>Arundineae</taxon>
        <taxon>Arundo</taxon>
    </lineage>
</organism>